<dbReference type="SUPFAM" id="SSF46565">
    <property type="entry name" value="Chaperone J-domain"/>
    <property type="match status" value="1"/>
</dbReference>
<gene>
    <name evidence="2" type="ORF">RHSIM_Rhsim12G0186500</name>
</gene>
<dbReference type="InterPro" id="IPR050817">
    <property type="entry name" value="DjlA_DnaK_co-chaperone"/>
</dbReference>
<evidence type="ECO:0000313" key="3">
    <source>
        <dbReference type="Proteomes" id="UP000626092"/>
    </source>
</evidence>
<evidence type="ECO:0000313" key="2">
    <source>
        <dbReference type="EMBL" id="KAF7123355.1"/>
    </source>
</evidence>
<protein>
    <recommendedName>
        <fullName evidence="1">J domain-containing protein</fullName>
    </recommendedName>
</protein>
<feature type="domain" description="J" evidence="1">
    <location>
        <begin position="39"/>
        <end position="125"/>
    </location>
</feature>
<dbReference type="PRINTS" id="PR00625">
    <property type="entry name" value="JDOMAIN"/>
</dbReference>
<dbReference type="OrthoDB" id="552049at2759"/>
<sequence>MATAVGFVSGGAYGSSCIRSKNKAVCRVSCVSSSTTTRDPYKTLMVKPGASKSEVKKAFRRLALRYHPDVCRGGHCSIQFQRVNEAYDMVMSNLRGELTRPEMKMYEPSNAGTHERKRETYDWNGAMDDPFWDESDVWLGVGM</sequence>
<dbReference type="EMBL" id="WJXA01000012">
    <property type="protein sequence ID" value="KAF7123355.1"/>
    <property type="molecule type" value="Genomic_DNA"/>
</dbReference>
<accession>A0A834G221</accession>
<dbReference type="InterPro" id="IPR036869">
    <property type="entry name" value="J_dom_sf"/>
</dbReference>
<dbReference type="AlphaFoldDB" id="A0A834G221"/>
<dbReference type="PROSITE" id="PS50076">
    <property type="entry name" value="DNAJ_2"/>
    <property type="match status" value="1"/>
</dbReference>
<evidence type="ECO:0000259" key="1">
    <source>
        <dbReference type="PROSITE" id="PS50076"/>
    </source>
</evidence>
<dbReference type="Gene3D" id="1.10.287.110">
    <property type="entry name" value="DnaJ domain"/>
    <property type="match status" value="1"/>
</dbReference>
<dbReference type="PANTHER" id="PTHR24074">
    <property type="entry name" value="CO-CHAPERONE PROTEIN DJLA"/>
    <property type="match status" value="1"/>
</dbReference>
<proteinExistence type="predicted"/>
<organism evidence="2 3">
    <name type="scientific">Rhododendron simsii</name>
    <name type="common">Sims's rhododendron</name>
    <dbReference type="NCBI Taxonomy" id="118357"/>
    <lineage>
        <taxon>Eukaryota</taxon>
        <taxon>Viridiplantae</taxon>
        <taxon>Streptophyta</taxon>
        <taxon>Embryophyta</taxon>
        <taxon>Tracheophyta</taxon>
        <taxon>Spermatophyta</taxon>
        <taxon>Magnoliopsida</taxon>
        <taxon>eudicotyledons</taxon>
        <taxon>Gunneridae</taxon>
        <taxon>Pentapetalae</taxon>
        <taxon>asterids</taxon>
        <taxon>Ericales</taxon>
        <taxon>Ericaceae</taxon>
        <taxon>Ericoideae</taxon>
        <taxon>Rhodoreae</taxon>
        <taxon>Rhododendron</taxon>
    </lineage>
</organism>
<dbReference type="InterPro" id="IPR001623">
    <property type="entry name" value="DnaJ_domain"/>
</dbReference>
<name>A0A834G221_RHOSS</name>
<dbReference type="Proteomes" id="UP000626092">
    <property type="component" value="Unassembled WGS sequence"/>
</dbReference>
<comment type="caution">
    <text evidence="2">The sequence shown here is derived from an EMBL/GenBank/DDBJ whole genome shotgun (WGS) entry which is preliminary data.</text>
</comment>
<reference evidence="2" key="1">
    <citation type="submission" date="2019-11" db="EMBL/GenBank/DDBJ databases">
        <authorList>
            <person name="Liu Y."/>
            <person name="Hou J."/>
            <person name="Li T.-Q."/>
            <person name="Guan C.-H."/>
            <person name="Wu X."/>
            <person name="Wu H.-Z."/>
            <person name="Ling F."/>
            <person name="Zhang R."/>
            <person name="Shi X.-G."/>
            <person name="Ren J.-P."/>
            <person name="Chen E.-F."/>
            <person name="Sun J.-M."/>
        </authorList>
    </citation>
    <scope>NUCLEOTIDE SEQUENCE</scope>
    <source>
        <strain evidence="2">Adult_tree_wgs_1</strain>
        <tissue evidence="2">Leaves</tissue>
    </source>
</reference>
<dbReference type="Pfam" id="PF00226">
    <property type="entry name" value="DnaJ"/>
    <property type="match status" value="1"/>
</dbReference>
<keyword evidence="3" id="KW-1185">Reference proteome</keyword>
<dbReference type="SMART" id="SM00271">
    <property type="entry name" value="DnaJ"/>
    <property type="match status" value="1"/>
</dbReference>
<dbReference type="CDD" id="cd06257">
    <property type="entry name" value="DnaJ"/>
    <property type="match status" value="1"/>
</dbReference>